<protein>
    <recommendedName>
        <fullName evidence="3">Regulator of the mannose operon, ManO</fullName>
    </recommendedName>
</protein>
<evidence type="ECO:0008006" key="3">
    <source>
        <dbReference type="Google" id="ProtNLM"/>
    </source>
</evidence>
<sequence length="120" mass="13958">MVQSLNTKSEYVDSGTWFRGMPTYGKIMIGDKGFEFYRDNNLNDYVQIPWGEITVVVADVYFGGKYIPRFKLCTKKNGQFYFASRHTKTTLRAIREHIPSKNIRKALTLGQKIKRGILRK</sequence>
<dbReference type="EMBL" id="JAGGLU010000015">
    <property type="protein sequence ID" value="MBP2058799.1"/>
    <property type="molecule type" value="Genomic_DNA"/>
</dbReference>
<evidence type="ECO:0000313" key="1">
    <source>
        <dbReference type="EMBL" id="MBP2058799.1"/>
    </source>
</evidence>
<dbReference type="Proteomes" id="UP001519292">
    <property type="component" value="Unassembled WGS sequence"/>
</dbReference>
<dbReference type="Pfam" id="PF06115">
    <property type="entry name" value="DUF956"/>
    <property type="match status" value="1"/>
</dbReference>
<name>A0ABS4MGH0_9LACO</name>
<evidence type="ECO:0000313" key="2">
    <source>
        <dbReference type="Proteomes" id="UP001519292"/>
    </source>
</evidence>
<dbReference type="InterPro" id="IPR010360">
    <property type="entry name" value="DUF956"/>
</dbReference>
<dbReference type="PIRSF" id="PIRSF021265">
    <property type="entry name" value="DUF956"/>
    <property type="match status" value="1"/>
</dbReference>
<keyword evidence="2" id="KW-1185">Reference proteome</keyword>
<proteinExistence type="predicted"/>
<organism evidence="1 2">
    <name type="scientific">Lactobacillus colini</name>
    <dbReference type="NCBI Taxonomy" id="1819254"/>
    <lineage>
        <taxon>Bacteria</taxon>
        <taxon>Bacillati</taxon>
        <taxon>Bacillota</taxon>
        <taxon>Bacilli</taxon>
        <taxon>Lactobacillales</taxon>
        <taxon>Lactobacillaceae</taxon>
        <taxon>Lactobacillus</taxon>
    </lineage>
</organism>
<dbReference type="RefSeq" id="WP_209687517.1">
    <property type="nucleotide sequence ID" value="NZ_JAGGLU010000015.1"/>
</dbReference>
<accession>A0ABS4MGH0</accession>
<gene>
    <name evidence="1" type="ORF">J2Z60_001990</name>
</gene>
<reference evidence="1 2" key="1">
    <citation type="submission" date="2021-03" db="EMBL/GenBank/DDBJ databases">
        <title>Genomic Encyclopedia of Type Strains, Phase IV (KMG-IV): sequencing the most valuable type-strain genomes for metagenomic binning, comparative biology and taxonomic classification.</title>
        <authorList>
            <person name="Goeker M."/>
        </authorList>
    </citation>
    <scope>NUCLEOTIDE SEQUENCE [LARGE SCALE GENOMIC DNA]</scope>
    <source>
        <strain evidence="1 2">DSM 101872</strain>
    </source>
</reference>
<comment type="caution">
    <text evidence="1">The sequence shown here is derived from an EMBL/GenBank/DDBJ whole genome shotgun (WGS) entry which is preliminary data.</text>
</comment>